<dbReference type="Proteomes" id="UP000801492">
    <property type="component" value="Unassembled WGS sequence"/>
</dbReference>
<feature type="compositionally biased region" description="Polar residues" evidence="3">
    <location>
        <begin position="119"/>
        <end position="129"/>
    </location>
</feature>
<dbReference type="Pfam" id="PF17919">
    <property type="entry name" value="RT_RNaseH_2"/>
    <property type="match status" value="1"/>
</dbReference>
<dbReference type="EMBL" id="VTPC01090660">
    <property type="protein sequence ID" value="KAF2882038.1"/>
    <property type="molecule type" value="Genomic_DNA"/>
</dbReference>
<dbReference type="GO" id="GO:0003964">
    <property type="term" value="F:RNA-directed DNA polymerase activity"/>
    <property type="evidence" value="ECO:0007669"/>
    <property type="project" value="UniProtKB-EC"/>
</dbReference>
<evidence type="ECO:0000256" key="2">
    <source>
        <dbReference type="ARBA" id="ARBA00023268"/>
    </source>
</evidence>
<feature type="region of interest" description="Disordered" evidence="3">
    <location>
        <begin position="119"/>
        <end position="154"/>
    </location>
</feature>
<evidence type="ECO:0000259" key="4">
    <source>
        <dbReference type="Pfam" id="PF17919"/>
    </source>
</evidence>
<evidence type="ECO:0000256" key="1">
    <source>
        <dbReference type="ARBA" id="ARBA00012493"/>
    </source>
</evidence>
<dbReference type="Gene3D" id="3.10.10.10">
    <property type="entry name" value="HIV Type 1 Reverse Transcriptase, subunit A, domain 1"/>
    <property type="match status" value="1"/>
</dbReference>
<evidence type="ECO:0000256" key="3">
    <source>
        <dbReference type="SAM" id="MobiDB-lite"/>
    </source>
</evidence>
<evidence type="ECO:0000313" key="5">
    <source>
        <dbReference type="EMBL" id="KAF2882038.1"/>
    </source>
</evidence>
<dbReference type="Gene3D" id="3.30.70.270">
    <property type="match status" value="2"/>
</dbReference>
<proteinExistence type="predicted"/>
<dbReference type="InterPro" id="IPR041577">
    <property type="entry name" value="RT_RNaseH_2"/>
</dbReference>
<reference evidence="5" key="1">
    <citation type="submission" date="2019-08" db="EMBL/GenBank/DDBJ databases">
        <title>The genome of the North American firefly Photinus pyralis.</title>
        <authorList>
            <consortium name="Photinus pyralis genome working group"/>
            <person name="Fallon T.R."/>
            <person name="Sander Lower S.E."/>
            <person name="Weng J.-K."/>
        </authorList>
    </citation>
    <scope>NUCLEOTIDE SEQUENCE</scope>
    <source>
        <strain evidence="5">TRF0915ILg1</strain>
        <tissue evidence="5">Whole body</tissue>
    </source>
</reference>
<keyword evidence="6" id="KW-1185">Reference proteome</keyword>
<dbReference type="PANTHER" id="PTHR37984:SF5">
    <property type="entry name" value="PROTEIN NYNRIN-LIKE"/>
    <property type="match status" value="1"/>
</dbReference>
<dbReference type="FunFam" id="3.30.70.270:FF:000020">
    <property type="entry name" value="Transposon Tf2-6 polyprotein-like Protein"/>
    <property type="match status" value="1"/>
</dbReference>
<dbReference type="OrthoDB" id="6765319at2759"/>
<dbReference type="EC" id="2.7.7.49" evidence="1"/>
<dbReference type="InterPro" id="IPR043502">
    <property type="entry name" value="DNA/RNA_pol_sf"/>
</dbReference>
<comment type="caution">
    <text evidence="5">The sequence shown here is derived from an EMBL/GenBank/DDBJ whole genome shotgun (WGS) entry which is preliminary data.</text>
</comment>
<name>A0A8K0C7K3_IGNLU</name>
<dbReference type="InterPro" id="IPR050951">
    <property type="entry name" value="Retrovirus_Pol_polyprotein"/>
</dbReference>
<feature type="domain" description="Reverse transcriptase/retrotransposon-derived protein RNase H-like" evidence="4">
    <location>
        <begin position="314"/>
        <end position="397"/>
    </location>
</feature>
<feature type="compositionally biased region" description="Polar residues" evidence="3">
    <location>
        <begin position="145"/>
        <end position="154"/>
    </location>
</feature>
<evidence type="ECO:0000313" key="6">
    <source>
        <dbReference type="Proteomes" id="UP000801492"/>
    </source>
</evidence>
<protein>
    <recommendedName>
        <fullName evidence="1">RNA-directed DNA polymerase</fullName>
        <ecNumber evidence="1">2.7.7.49</ecNumber>
    </recommendedName>
</protein>
<gene>
    <name evidence="5" type="ORF">ILUMI_24138</name>
</gene>
<dbReference type="InterPro" id="IPR043128">
    <property type="entry name" value="Rev_trsase/Diguanyl_cyclase"/>
</dbReference>
<sequence length="476" mass="53489">MYAKDIVKPEGEFLAQVKYKDIEVENCRIVVVRDGSTSIIGEDLLKLFKIVIDCDDSWRYLNALEDGDGDLNILLEKYEALFKEELGYEWKNVSENTEVMQDALHMLDTPDSNVGFETSSANNTFTTENADTENDSRELPEEATESSIGSACSSKINNTNDSEGLVGNRIGVYALNRLPYGTKPACSIFQEGFERTLQDAKGTINFIHNVVVTEKSGGTFKKNLETVLEKLSMAGFRLNLNKCNLGHYVDKEGLYKDKETVRAMTGVSTPNDKTEIKAFGYMINYYSKFVPNLSTVLSPLYKLLGKDIHFYCSRECEKAFIEVKKTIAFDQSLAHFDTNAQIKLVCDVSKVGLGAVLLHVYADSTEKPISFASRILNKAELNYSAIHKEALAIYSDHKPLSVLFSKDKGTEERGADYLSRFPIEANDTLEVDFDYFDCEAKDKVPVNSEQLRKEIRVNAVLSQVFLYTTNGWPNEV</sequence>
<organism evidence="5 6">
    <name type="scientific">Ignelater luminosus</name>
    <name type="common">Cucubano</name>
    <name type="synonym">Pyrophorus luminosus</name>
    <dbReference type="NCBI Taxonomy" id="2038154"/>
    <lineage>
        <taxon>Eukaryota</taxon>
        <taxon>Metazoa</taxon>
        <taxon>Ecdysozoa</taxon>
        <taxon>Arthropoda</taxon>
        <taxon>Hexapoda</taxon>
        <taxon>Insecta</taxon>
        <taxon>Pterygota</taxon>
        <taxon>Neoptera</taxon>
        <taxon>Endopterygota</taxon>
        <taxon>Coleoptera</taxon>
        <taxon>Polyphaga</taxon>
        <taxon>Elateriformia</taxon>
        <taxon>Elateroidea</taxon>
        <taxon>Elateridae</taxon>
        <taxon>Agrypninae</taxon>
        <taxon>Pyrophorini</taxon>
        <taxon>Ignelater</taxon>
    </lineage>
</organism>
<dbReference type="AlphaFoldDB" id="A0A8K0C7K3"/>
<keyword evidence="2" id="KW-0511">Multifunctional enzyme</keyword>
<dbReference type="PANTHER" id="PTHR37984">
    <property type="entry name" value="PROTEIN CBG26694"/>
    <property type="match status" value="1"/>
</dbReference>
<dbReference type="SUPFAM" id="SSF56672">
    <property type="entry name" value="DNA/RNA polymerases"/>
    <property type="match status" value="1"/>
</dbReference>
<accession>A0A8K0C7K3</accession>